<dbReference type="Gene3D" id="3.40.250.10">
    <property type="entry name" value="Rhodanese-like domain"/>
    <property type="match status" value="1"/>
</dbReference>
<accession>A0A5B8MQK7</accession>
<dbReference type="Proteomes" id="UP000316726">
    <property type="component" value="Chromosome 8"/>
</dbReference>
<keyword evidence="4" id="KW-1185">Reference proteome</keyword>
<name>A0A5B8MQK7_9CHLO</name>
<evidence type="ECO:0000313" key="3">
    <source>
        <dbReference type="EMBL" id="QDZ22687.1"/>
    </source>
</evidence>
<dbReference type="PANTHER" id="PTHR44920:SF1">
    <property type="entry name" value="RHODANESE-LIKE DOMAIN-CONTAINING PROTEIN 14, CHLOROPLASTIC"/>
    <property type="match status" value="1"/>
</dbReference>
<reference evidence="3 4" key="1">
    <citation type="submission" date="2018-07" db="EMBL/GenBank/DDBJ databases">
        <title>The complete nuclear genome of the prasinophyte Chloropicon primus (CCMP1205).</title>
        <authorList>
            <person name="Pombert J.-F."/>
            <person name="Otis C."/>
            <person name="Turmel M."/>
            <person name="Lemieux C."/>
        </authorList>
    </citation>
    <scope>NUCLEOTIDE SEQUENCE [LARGE SCALE GENOMIC DNA]</scope>
    <source>
        <strain evidence="3 4">CCMP1205</strain>
    </source>
</reference>
<proteinExistence type="predicted"/>
<evidence type="ECO:0000259" key="2">
    <source>
        <dbReference type="PROSITE" id="PS50206"/>
    </source>
</evidence>
<dbReference type="Pfam" id="PF00581">
    <property type="entry name" value="Rhodanese"/>
    <property type="match status" value="1"/>
</dbReference>
<dbReference type="InterPro" id="IPR043186">
    <property type="entry name" value="Str14"/>
</dbReference>
<dbReference type="PROSITE" id="PS50206">
    <property type="entry name" value="RHODANESE_3"/>
    <property type="match status" value="1"/>
</dbReference>
<dbReference type="OrthoDB" id="496335at2759"/>
<dbReference type="SUPFAM" id="SSF52821">
    <property type="entry name" value="Rhodanese/Cell cycle control phosphatase"/>
    <property type="match status" value="1"/>
</dbReference>
<dbReference type="CDD" id="cd00158">
    <property type="entry name" value="RHOD"/>
    <property type="match status" value="1"/>
</dbReference>
<dbReference type="SMART" id="SM00450">
    <property type="entry name" value="RHOD"/>
    <property type="match status" value="1"/>
</dbReference>
<feature type="region of interest" description="Disordered" evidence="1">
    <location>
        <begin position="85"/>
        <end position="110"/>
    </location>
</feature>
<feature type="compositionally biased region" description="Basic and acidic residues" evidence="1">
    <location>
        <begin position="37"/>
        <end position="46"/>
    </location>
</feature>
<feature type="domain" description="Rhodanese" evidence="2">
    <location>
        <begin position="143"/>
        <end position="279"/>
    </location>
</feature>
<sequence>MASSPSVASVRVKSCPRTRRGAGGPPRRTLCPFGARGSDDEFVRSENQQRIKDIDDAVKSAQASFGSSVSGFLSKSGLGQALGIKTKGQGGEATSGGGGGGGDALRRSGQSASWARAREVLVSHRGGEGMAGLAAKEVSKMAKQSDVILLDVRPKEDYAAYHASGSSNAQLYRYPDANDLRSAKSLVRQAAYMAQGVKPVEKNKSFVSEAKTLIGGANTVIVCCASGGTMVATENFPSGQESRSLLAAAELMSAGVDAKFFYLIGGLNKYFKEGLEGEGEGSSYDDKSGSVPFVEGFSIPQDNEELMD</sequence>
<dbReference type="InterPro" id="IPR001763">
    <property type="entry name" value="Rhodanese-like_dom"/>
</dbReference>
<gene>
    <name evidence="3" type="ORF">A3770_08p52050</name>
</gene>
<feature type="compositionally biased region" description="Gly residues" evidence="1">
    <location>
        <begin position="88"/>
        <end position="103"/>
    </location>
</feature>
<dbReference type="AlphaFoldDB" id="A0A5B8MQK7"/>
<dbReference type="InterPro" id="IPR036873">
    <property type="entry name" value="Rhodanese-like_dom_sf"/>
</dbReference>
<protein>
    <recommendedName>
        <fullName evidence="2">Rhodanese domain-containing protein</fullName>
    </recommendedName>
</protein>
<evidence type="ECO:0000256" key="1">
    <source>
        <dbReference type="SAM" id="MobiDB-lite"/>
    </source>
</evidence>
<feature type="region of interest" description="Disordered" evidence="1">
    <location>
        <begin position="277"/>
        <end position="308"/>
    </location>
</feature>
<dbReference type="STRING" id="1764295.A0A5B8MQK7"/>
<organism evidence="3 4">
    <name type="scientific">Chloropicon primus</name>
    <dbReference type="NCBI Taxonomy" id="1764295"/>
    <lineage>
        <taxon>Eukaryota</taxon>
        <taxon>Viridiplantae</taxon>
        <taxon>Chlorophyta</taxon>
        <taxon>Chloropicophyceae</taxon>
        <taxon>Chloropicales</taxon>
        <taxon>Chloropicaceae</taxon>
        <taxon>Chloropicon</taxon>
    </lineage>
</organism>
<evidence type="ECO:0000313" key="4">
    <source>
        <dbReference type="Proteomes" id="UP000316726"/>
    </source>
</evidence>
<dbReference type="PANTHER" id="PTHR44920">
    <property type="entry name" value="RHODANESE-LIKE DOMAIN-CONTAINING PROTEIN 14, CHLOROPLASTIC-RELATED"/>
    <property type="match status" value="1"/>
</dbReference>
<dbReference type="EMBL" id="CP031041">
    <property type="protein sequence ID" value="QDZ22687.1"/>
    <property type="molecule type" value="Genomic_DNA"/>
</dbReference>
<feature type="region of interest" description="Disordered" evidence="1">
    <location>
        <begin position="1"/>
        <end position="46"/>
    </location>
</feature>
<dbReference type="GO" id="GO:0009507">
    <property type="term" value="C:chloroplast"/>
    <property type="evidence" value="ECO:0007669"/>
    <property type="project" value="TreeGrafter"/>
</dbReference>